<feature type="region of interest" description="Disordered" evidence="3">
    <location>
        <begin position="48"/>
        <end position="83"/>
    </location>
</feature>
<dbReference type="EMBL" id="JAUFRC010000003">
    <property type="protein sequence ID" value="MDN3714070.1"/>
    <property type="molecule type" value="Genomic_DNA"/>
</dbReference>
<evidence type="ECO:0000313" key="5">
    <source>
        <dbReference type="Proteomes" id="UP001243846"/>
    </source>
</evidence>
<gene>
    <name evidence="4" type="ORF">QWZ10_23935</name>
</gene>
<organism evidence="4 5">
    <name type="scientific">Paracoccus cavernae</name>
    <dbReference type="NCBI Taxonomy" id="1571207"/>
    <lineage>
        <taxon>Bacteria</taxon>
        <taxon>Pseudomonadati</taxon>
        <taxon>Pseudomonadota</taxon>
        <taxon>Alphaproteobacteria</taxon>
        <taxon>Rhodobacterales</taxon>
        <taxon>Paracoccaceae</taxon>
        <taxon>Paracoccus</taxon>
    </lineage>
</organism>
<keyword evidence="2" id="KW-0964">Secreted</keyword>
<accession>A0ABT8DFZ4</accession>
<evidence type="ECO:0000256" key="3">
    <source>
        <dbReference type="SAM" id="MobiDB-lite"/>
    </source>
</evidence>
<dbReference type="PRINTS" id="PR00313">
    <property type="entry name" value="CABNDNGRPT"/>
</dbReference>
<proteinExistence type="predicted"/>
<dbReference type="Gene3D" id="2.150.10.10">
    <property type="entry name" value="Serralysin-like metalloprotease, C-terminal"/>
    <property type="match status" value="2"/>
</dbReference>
<dbReference type="Pfam" id="PF00353">
    <property type="entry name" value="HemolysinCabind"/>
    <property type="match status" value="3"/>
</dbReference>
<dbReference type="SUPFAM" id="SSF51120">
    <property type="entry name" value="beta-Roll"/>
    <property type="match status" value="2"/>
</dbReference>
<comment type="caution">
    <text evidence="4">The sequence shown here is derived from an EMBL/GenBank/DDBJ whole genome shotgun (WGS) entry which is preliminary data.</text>
</comment>
<evidence type="ECO:0000256" key="2">
    <source>
        <dbReference type="ARBA" id="ARBA00022525"/>
    </source>
</evidence>
<dbReference type="Proteomes" id="UP001243846">
    <property type="component" value="Unassembled WGS sequence"/>
</dbReference>
<protein>
    <submittedName>
        <fullName evidence="4">Calcium-binding protein</fullName>
    </submittedName>
</protein>
<dbReference type="InterPro" id="IPR001343">
    <property type="entry name" value="Hemolysn_Ca-bd"/>
</dbReference>
<dbReference type="PROSITE" id="PS00330">
    <property type="entry name" value="HEMOLYSIN_CALCIUM"/>
    <property type="match status" value="2"/>
</dbReference>
<sequence length="199" mass="19588">MSTAPFATHSLSGEIAASAARAMPVAKAPSAPQGPLSAVRVGTAGNDVMNGSEWGDDFSGGAGNDTLNGRGGNDSLDGGAGNDVLDGGDGMDLAVYDGLRAALTVNLTTGVASSSESGRDQLISIERLVTGAGNDHITGNGANNRIFAGDGNDTLIGLGGDDTLNGEGGRNHVDGGAGNDHVHGGGTLWAGRAMITCAR</sequence>
<reference evidence="5" key="1">
    <citation type="journal article" date="2019" name="Int. J. Syst. Evol. Microbiol.">
        <title>The Global Catalogue of Microorganisms (GCM) 10K type strain sequencing project: providing services to taxonomists for standard genome sequencing and annotation.</title>
        <authorList>
            <consortium name="The Broad Institute Genomics Platform"/>
            <consortium name="The Broad Institute Genome Sequencing Center for Infectious Disease"/>
            <person name="Wu L."/>
            <person name="Ma J."/>
        </authorList>
    </citation>
    <scope>NUCLEOTIDE SEQUENCE [LARGE SCALE GENOMIC DNA]</scope>
    <source>
        <strain evidence="5">CECT 8482</strain>
    </source>
</reference>
<comment type="subcellular location">
    <subcellularLocation>
        <location evidence="1">Secreted</location>
    </subcellularLocation>
</comment>
<evidence type="ECO:0000313" key="4">
    <source>
        <dbReference type="EMBL" id="MDN3714070.1"/>
    </source>
</evidence>
<dbReference type="PANTHER" id="PTHR38340:SF1">
    <property type="entry name" value="S-LAYER PROTEIN"/>
    <property type="match status" value="1"/>
</dbReference>
<name>A0ABT8DFZ4_9RHOB</name>
<evidence type="ECO:0000256" key="1">
    <source>
        <dbReference type="ARBA" id="ARBA00004613"/>
    </source>
</evidence>
<dbReference type="PANTHER" id="PTHR38340">
    <property type="entry name" value="S-LAYER PROTEIN"/>
    <property type="match status" value="1"/>
</dbReference>
<keyword evidence="5" id="KW-1185">Reference proteome</keyword>
<dbReference type="InterPro" id="IPR050557">
    <property type="entry name" value="RTX_toxin/Mannuronan_C5-epim"/>
</dbReference>
<dbReference type="InterPro" id="IPR018511">
    <property type="entry name" value="Hemolysin-typ_Ca-bd_CS"/>
</dbReference>
<dbReference type="InterPro" id="IPR011049">
    <property type="entry name" value="Serralysin-like_metalloprot_C"/>
</dbReference>